<organism evidence="6 7">
    <name type="scientific">Nonomuraea antimicrobica</name>
    <dbReference type="NCBI Taxonomy" id="561173"/>
    <lineage>
        <taxon>Bacteria</taxon>
        <taxon>Bacillati</taxon>
        <taxon>Actinomycetota</taxon>
        <taxon>Actinomycetes</taxon>
        <taxon>Streptosporangiales</taxon>
        <taxon>Streptosporangiaceae</taxon>
        <taxon>Nonomuraea</taxon>
    </lineage>
</organism>
<comment type="caution">
    <text evidence="6">The sequence shown here is derived from an EMBL/GenBank/DDBJ whole genome shotgun (WGS) entry which is preliminary data.</text>
</comment>
<evidence type="ECO:0000256" key="1">
    <source>
        <dbReference type="ARBA" id="ARBA00023015"/>
    </source>
</evidence>
<dbReference type="Pfam" id="PF00440">
    <property type="entry name" value="TetR_N"/>
    <property type="match status" value="1"/>
</dbReference>
<reference evidence="7" key="1">
    <citation type="journal article" date="2019" name="Int. J. Syst. Evol. Microbiol.">
        <title>The Global Catalogue of Microorganisms (GCM) 10K type strain sequencing project: providing services to taxonomists for standard genome sequencing and annotation.</title>
        <authorList>
            <consortium name="The Broad Institute Genomics Platform"/>
            <consortium name="The Broad Institute Genome Sequencing Center for Infectious Disease"/>
            <person name="Wu L."/>
            <person name="Ma J."/>
        </authorList>
    </citation>
    <scope>NUCLEOTIDE SEQUENCE [LARGE SCALE GENOMIC DNA]</scope>
    <source>
        <strain evidence="7">JCM 16904</strain>
    </source>
</reference>
<evidence type="ECO:0000313" key="6">
    <source>
        <dbReference type="EMBL" id="GAA3698335.1"/>
    </source>
</evidence>
<accession>A0ABP7D2C9</accession>
<dbReference type="PANTHER" id="PTHR30055">
    <property type="entry name" value="HTH-TYPE TRANSCRIPTIONAL REGULATOR RUTR"/>
    <property type="match status" value="1"/>
</dbReference>
<dbReference type="PANTHER" id="PTHR30055:SF234">
    <property type="entry name" value="HTH-TYPE TRANSCRIPTIONAL REGULATOR BETI"/>
    <property type="match status" value="1"/>
</dbReference>
<gene>
    <name evidence="6" type="ORF">GCM10022224_075410</name>
</gene>
<dbReference type="InterPro" id="IPR049484">
    <property type="entry name" value="Rv0078-like_C"/>
</dbReference>
<dbReference type="Proteomes" id="UP001500902">
    <property type="component" value="Unassembled WGS sequence"/>
</dbReference>
<dbReference type="SUPFAM" id="SSF46689">
    <property type="entry name" value="Homeodomain-like"/>
    <property type="match status" value="1"/>
</dbReference>
<name>A0ABP7D2C9_9ACTN</name>
<protein>
    <submittedName>
        <fullName evidence="6">TetR/AcrR family transcriptional regulator</fullName>
    </submittedName>
</protein>
<dbReference type="Gene3D" id="1.10.357.10">
    <property type="entry name" value="Tetracycline Repressor, domain 2"/>
    <property type="match status" value="1"/>
</dbReference>
<dbReference type="InterPro" id="IPR050109">
    <property type="entry name" value="HTH-type_TetR-like_transc_reg"/>
</dbReference>
<dbReference type="EMBL" id="BAAAZP010000152">
    <property type="protein sequence ID" value="GAA3698335.1"/>
    <property type="molecule type" value="Genomic_DNA"/>
</dbReference>
<keyword evidence="3" id="KW-0804">Transcription</keyword>
<dbReference type="PROSITE" id="PS01081">
    <property type="entry name" value="HTH_TETR_1"/>
    <property type="match status" value="1"/>
</dbReference>
<dbReference type="Pfam" id="PF21351">
    <property type="entry name" value="TetR_C_41"/>
    <property type="match status" value="1"/>
</dbReference>
<sequence length="221" mass="24171">MAQNADVRRTQEERTRATMSSLVTAARALFVSDGFSAVTLDAICRRAGVTRGAFYHHFRNKEHIFREVYAANQEELSAIVRRAFRAEQDPWDGITAGCQALLEASLEPAVRQITLVEAPAALGWTAMRDIQAGCKEQLRRGLTIAVEAGCIPERPLDPLTSLLYGGICETALVIARTTDQRAALKDTLTQLDLLLTGIAGRAEPGCAHRSQVTSPRDHRSS</sequence>
<evidence type="ECO:0000259" key="5">
    <source>
        <dbReference type="PROSITE" id="PS50977"/>
    </source>
</evidence>
<dbReference type="InterPro" id="IPR023772">
    <property type="entry name" value="DNA-bd_HTH_TetR-type_CS"/>
</dbReference>
<evidence type="ECO:0000313" key="7">
    <source>
        <dbReference type="Proteomes" id="UP001500902"/>
    </source>
</evidence>
<proteinExistence type="predicted"/>
<dbReference type="PRINTS" id="PR00455">
    <property type="entry name" value="HTHTETR"/>
</dbReference>
<dbReference type="InterPro" id="IPR001647">
    <property type="entry name" value="HTH_TetR"/>
</dbReference>
<dbReference type="PROSITE" id="PS50977">
    <property type="entry name" value="HTH_TETR_2"/>
    <property type="match status" value="1"/>
</dbReference>
<feature type="domain" description="HTH tetR-type" evidence="5">
    <location>
        <begin position="16"/>
        <end position="76"/>
    </location>
</feature>
<feature type="DNA-binding region" description="H-T-H motif" evidence="4">
    <location>
        <begin position="39"/>
        <end position="58"/>
    </location>
</feature>
<keyword evidence="7" id="KW-1185">Reference proteome</keyword>
<keyword evidence="1" id="KW-0805">Transcription regulation</keyword>
<evidence type="ECO:0000256" key="4">
    <source>
        <dbReference type="PROSITE-ProRule" id="PRU00335"/>
    </source>
</evidence>
<dbReference type="InterPro" id="IPR009057">
    <property type="entry name" value="Homeodomain-like_sf"/>
</dbReference>
<keyword evidence="2 4" id="KW-0238">DNA-binding</keyword>
<evidence type="ECO:0000256" key="2">
    <source>
        <dbReference type="ARBA" id="ARBA00023125"/>
    </source>
</evidence>
<evidence type="ECO:0000256" key="3">
    <source>
        <dbReference type="ARBA" id="ARBA00023163"/>
    </source>
</evidence>